<organism evidence="1 2">
    <name type="scientific">Trichonephila clavipes</name>
    <name type="common">Golden silk orbweaver</name>
    <name type="synonym">Nephila clavipes</name>
    <dbReference type="NCBI Taxonomy" id="2585209"/>
    <lineage>
        <taxon>Eukaryota</taxon>
        <taxon>Metazoa</taxon>
        <taxon>Ecdysozoa</taxon>
        <taxon>Arthropoda</taxon>
        <taxon>Chelicerata</taxon>
        <taxon>Arachnida</taxon>
        <taxon>Araneae</taxon>
        <taxon>Araneomorphae</taxon>
        <taxon>Entelegynae</taxon>
        <taxon>Araneoidea</taxon>
        <taxon>Nephilidae</taxon>
        <taxon>Trichonephila</taxon>
    </lineage>
</organism>
<comment type="caution">
    <text evidence="1">The sequence shown here is derived from an EMBL/GenBank/DDBJ whole genome shotgun (WGS) entry which is preliminary data.</text>
</comment>
<name>A0A8X6S0X3_TRICX</name>
<protein>
    <submittedName>
        <fullName evidence="1">Uncharacterized protein</fullName>
    </submittedName>
</protein>
<evidence type="ECO:0000313" key="2">
    <source>
        <dbReference type="Proteomes" id="UP000887159"/>
    </source>
</evidence>
<keyword evidence="2" id="KW-1185">Reference proteome</keyword>
<accession>A0A8X6S0X3</accession>
<dbReference type="AlphaFoldDB" id="A0A8X6S0X3"/>
<sequence length="69" mass="7688">MLERIFGEKALRINGVPSFPMDASGMEIPYALNYGPIARFPNVLVQEKRSRGHVEEPSCCHAIPTTSAW</sequence>
<evidence type="ECO:0000313" key="1">
    <source>
        <dbReference type="EMBL" id="GFY05432.1"/>
    </source>
</evidence>
<reference evidence="1" key="1">
    <citation type="submission" date="2020-08" db="EMBL/GenBank/DDBJ databases">
        <title>Multicomponent nature underlies the extraordinary mechanical properties of spider dragline silk.</title>
        <authorList>
            <person name="Kono N."/>
            <person name="Nakamura H."/>
            <person name="Mori M."/>
            <person name="Yoshida Y."/>
            <person name="Ohtoshi R."/>
            <person name="Malay A.D."/>
            <person name="Moran D.A.P."/>
            <person name="Tomita M."/>
            <person name="Numata K."/>
            <person name="Arakawa K."/>
        </authorList>
    </citation>
    <scope>NUCLEOTIDE SEQUENCE</scope>
</reference>
<proteinExistence type="predicted"/>
<dbReference type="EMBL" id="BMAU01021252">
    <property type="protein sequence ID" value="GFY05432.1"/>
    <property type="molecule type" value="Genomic_DNA"/>
</dbReference>
<gene>
    <name evidence="1" type="ORF">TNCV_961271</name>
</gene>
<dbReference type="Proteomes" id="UP000887159">
    <property type="component" value="Unassembled WGS sequence"/>
</dbReference>